<feature type="compositionally biased region" description="Low complexity" evidence="4">
    <location>
        <begin position="835"/>
        <end position="844"/>
    </location>
</feature>
<keyword evidence="2" id="KW-0677">Repeat</keyword>
<feature type="compositionally biased region" description="Basic and acidic residues" evidence="4">
    <location>
        <begin position="1"/>
        <end position="11"/>
    </location>
</feature>
<feature type="compositionally biased region" description="Polar residues" evidence="4">
    <location>
        <begin position="102"/>
        <end position="114"/>
    </location>
</feature>
<dbReference type="PROSITE" id="PS50082">
    <property type="entry name" value="WD_REPEATS_2"/>
    <property type="match status" value="3"/>
</dbReference>
<feature type="compositionally biased region" description="Polar residues" evidence="4">
    <location>
        <begin position="896"/>
        <end position="927"/>
    </location>
</feature>
<evidence type="ECO:0000256" key="4">
    <source>
        <dbReference type="SAM" id="MobiDB-lite"/>
    </source>
</evidence>
<dbReference type="EMBL" id="JAEMWZ010000085">
    <property type="protein sequence ID" value="KAG7137571.1"/>
    <property type="molecule type" value="Genomic_DNA"/>
</dbReference>
<dbReference type="InterPro" id="IPR040324">
    <property type="entry name" value="WDR44/Dgr2"/>
</dbReference>
<proteinExistence type="predicted"/>
<feature type="region of interest" description="Disordered" evidence="4">
    <location>
        <begin position="1"/>
        <end position="119"/>
    </location>
</feature>
<evidence type="ECO:0000313" key="5">
    <source>
        <dbReference type="EMBL" id="KAG7137571.1"/>
    </source>
</evidence>
<dbReference type="PANTHER" id="PTHR14221">
    <property type="entry name" value="WD REPEAT DOMAIN 44"/>
    <property type="match status" value="1"/>
</dbReference>
<dbReference type="Pfam" id="PF00400">
    <property type="entry name" value="WD40"/>
    <property type="match status" value="4"/>
</dbReference>
<feature type="compositionally biased region" description="Low complexity" evidence="4">
    <location>
        <begin position="12"/>
        <end position="30"/>
    </location>
</feature>
<evidence type="ECO:0000256" key="2">
    <source>
        <dbReference type="ARBA" id="ARBA00022737"/>
    </source>
</evidence>
<dbReference type="AlphaFoldDB" id="A0A8I3ATX4"/>
<dbReference type="CDD" id="cd00200">
    <property type="entry name" value="WD40"/>
    <property type="match status" value="1"/>
</dbReference>
<feature type="region of interest" description="Disordered" evidence="4">
    <location>
        <begin position="132"/>
        <end position="221"/>
    </location>
</feature>
<organism evidence="5 6">
    <name type="scientific">Verticillium longisporum</name>
    <name type="common">Verticillium dahliae var. longisporum</name>
    <dbReference type="NCBI Taxonomy" id="100787"/>
    <lineage>
        <taxon>Eukaryota</taxon>
        <taxon>Fungi</taxon>
        <taxon>Dikarya</taxon>
        <taxon>Ascomycota</taxon>
        <taxon>Pezizomycotina</taxon>
        <taxon>Sordariomycetes</taxon>
        <taxon>Hypocreomycetidae</taxon>
        <taxon>Glomerellales</taxon>
        <taxon>Plectosphaerellaceae</taxon>
        <taxon>Verticillium</taxon>
    </lineage>
</organism>
<dbReference type="PROSITE" id="PS50294">
    <property type="entry name" value="WD_REPEATS_REGION"/>
    <property type="match status" value="3"/>
</dbReference>
<sequence>MSADNRRRDKPSALNVAAAAMTASATRSASPKPSTSRPSHEAPRAPLQQQQQQQAETSLRVSISDDHGNSFLPSGLRRTPTKLARTVTSKDGTAVRDVKTPARTSPSAQQTPSSVAAAASAIDPLSQHILMRTNTENNSTTPRLRYPGRPESPAPDVLGHQRRGSDTTPKHAGVAPTDPLRDKKKGVSFLSRLSMRGRKKDDDADDLSELGEPRLDGTDAHVFSSSIGAGGYIPHHKEPPRYIKVRAHHKKTREFNRMFLAQELSTAPQPDDETELPSSAASAASGKKRPHKTGAVWALEFSKDGQYLAAAGKDQVVRVWSVLSTHEERRQHEEEENASAAAEARLSAPVFRSKPIREFTGHTGEVLDLSWSKNNFLLSSSMDKTVRLWHMSRQECLCTFRHKDFVTSIAFHPTDDRFFLAGSLDSVLRLWSIPDKAVAYSVQLPDLVTAVAFTPDGKTSIGGVLNGTCLFYDTEGLKLQTQMLVRSSRGKNAKGSKITGIKTLDTQVGAAEVETKVLITSNDSRIRIYNMKDKMIDAKLKGHENQCSQIHADLSDDAKWVICGSEDKKAFIWSMDPSDPEVKDKVPVEYFNAHSARVSAAIFAPTKTRQRLGASGDPLYDLCNPPPVKLMSLEESLVASQTAPGDAAQPTTQAHGKKPRESAAYVEKSKHYDGNIIVTADQSGSVKVFRQDCAFAKRRHENWDTGSSFSRKMVGTSGMVGRSGSIITRTSASSHPQSRRASLTQPAHPTNLGPGVQMNSDRINSWRQGISADSARNSLVGAASMHSERSASPSKLVKATHASPLIARPITTAPESRKKTSADPQPLSRGPHPTSPSSSAANSPRMAKRLEREETQMQPPTPSFFIQRAEDDGTVAQPGSPASTYSFWNLGRWRGTSASSRHSTGSANISTNHAMTPRSVSGTSTIGPSKDSETFKRSKSAASGPLPDSTATAEALDSTLQSPITDQDETFDIDLATTGASHVLNGTADQRDSFVSQLSSDYSSEADGAGIKIEKEGRHAARALSSFAFERFYAGSFGSTDENYVVFGIRPTPGASFANCTHSSETGPIVPEVPRSYCQDAPAVTWSLARVGDGDGMLLQAWWAFTSRASLYGQRVISEKQIVRETGADGKIVESYEGPHEFLMETVTVPGPGLV</sequence>
<feature type="compositionally biased region" description="Polar residues" evidence="4">
    <location>
        <begin position="639"/>
        <end position="654"/>
    </location>
</feature>
<feature type="compositionally biased region" description="Polar residues" evidence="4">
    <location>
        <begin position="729"/>
        <end position="748"/>
    </location>
</feature>
<evidence type="ECO:0000256" key="3">
    <source>
        <dbReference type="PROSITE-ProRule" id="PRU00221"/>
    </source>
</evidence>
<dbReference type="PANTHER" id="PTHR14221:SF0">
    <property type="entry name" value="WD REPEAT-CONTAINING PROTEIN 44"/>
    <property type="match status" value="1"/>
</dbReference>
<feature type="region of interest" description="Disordered" evidence="4">
    <location>
        <begin position="895"/>
        <end position="952"/>
    </location>
</feature>
<evidence type="ECO:0000256" key="1">
    <source>
        <dbReference type="ARBA" id="ARBA00022574"/>
    </source>
</evidence>
<evidence type="ECO:0000313" key="6">
    <source>
        <dbReference type="Proteomes" id="UP000689129"/>
    </source>
</evidence>
<feature type="compositionally biased region" description="Polar residues" evidence="4">
    <location>
        <begin position="132"/>
        <end position="142"/>
    </location>
</feature>
<comment type="caution">
    <text evidence="5">The sequence shown here is derived from an EMBL/GenBank/DDBJ whole genome shotgun (WGS) entry which is preliminary data.</text>
</comment>
<dbReference type="InterPro" id="IPR001680">
    <property type="entry name" value="WD40_rpt"/>
</dbReference>
<name>A0A8I3ATX4_VERLO</name>
<feature type="repeat" description="WD" evidence="3">
    <location>
        <begin position="359"/>
        <end position="399"/>
    </location>
</feature>
<reference evidence="5" key="1">
    <citation type="journal article" date="2021" name="Mol. Plant Pathol.">
        <title>A 20-kb lineage-specific genomic region tames virulence in pathogenic amphidiploid Verticillium longisporum.</title>
        <authorList>
            <person name="Harting R."/>
            <person name="Starke J."/>
            <person name="Kusch H."/>
            <person name="Poggeler S."/>
            <person name="Maurus I."/>
            <person name="Schluter R."/>
            <person name="Landesfeind M."/>
            <person name="Bulla I."/>
            <person name="Nowrousian M."/>
            <person name="de Jonge R."/>
            <person name="Stahlhut G."/>
            <person name="Hoff K.J."/>
            <person name="Asshauer K.P."/>
            <person name="Thurmer A."/>
            <person name="Stanke M."/>
            <person name="Daniel R."/>
            <person name="Morgenstern B."/>
            <person name="Thomma B.P.H.J."/>
            <person name="Kronstad J.W."/>
            <person name="Braus-Stromeyer S.A."/>
            <person name="Braus G.H."/>
        </authorList>
    </citation>
    <scope>NUCLEOTIDE SEQUENCE</scope>
    <source>
        <strain evidence="5">Vl32</strain>
    </source>
</reference>
<feature type="region of interest" description="Disordered" evidence="4">
    <location>
        <begin position="729"/>
        <end position="760"/>
    </location>
</feature>
<protein>
    <submittedName>
        <fullName evidence="5">Putative WD repeat-containing protein C3H5.08c like</fullName>
    </submittedName>
</protein>
<dbReference type="OrthoDB" id="1932312at2759"/>
<gene>
    <name evidence="5" type="ORF">HYQ45_005083</name>
</gene>
<feature type="repeat" description="WD" evidence="3">
    <location>
        <begin position="399"/>
        <end position="441"/>
    </location>
</feature>
<feature type="repeat" description="WD" evidence="3">
    <location>
        <begin position="289"/>
        <end position="330"/>
    </location>
</feature>
<keyword evidence="1 3" id="KW-0853">WD repeat</keyword>
<feature type="region of interest" description="Disordered" evidence="4">
    <location>
        <begin position="639"/>
        <end position="665"/>
    </location>
</feature>
<dbReference type="SMART" id="SM00320">
    <property type="entry name" value="WD40"/>
    <property type="match status" value="7"/>
</dbReference>
<feature type="region of interest" description="Disordered" evidence="4">
    <location>
        <begin position="781"/>
        <end position="865"/>
    </location>
</feature>
<dbReference type="Proteomes" id="UP000689129">
    <property type="component" value="Unassembled WGS sequence"/>
</dbReference>
<feature type="region of interest" description="Disordered" evidence="4">
    <location>
        <begin position="266"/>
        <end position="289"/>
    </location>
</feature>
<accession>A0A8I3ATX4</accession>